<keyword evidence="1" id="KW-0812">Transmembrane</keyword>
<comment type="caution">
    <text evidence="3">The sequence shown here is derived from an EMBL/GenBank/DDBJ whole genome shotgun (WGS) entry which is preliminary data.</text>
</comment>
<gene>
    <name evidence="3" type="ORF">D0Y65_011140</name>
</gene>
<dbReference type="InterPro" id="IPR011041">
    <property type="entry name" value="Quinoprot_gluc/sorb_DH_b-prop"/>
</dbReference>
<dbReference type="InterPro" id="IPR012938">
    <property type="entry name" value="Glc/Sorbosone_DH"/>
</dbReference>
<feature type="domain" description="Glucose/Sorbosone dehydrogenase" evidence="2">
    <location>
        <begin position="35"/>
        <end position="131"/>
    </location>
</feature>
<keyword evidence="1" id="KW-0472">Membrane</keyword>
<dbReference type="EMBL" id="QZWG01000005">
    <property type="protein sequence ID" value="RZC10747.1"/>
    <property type="molecule type" value="Genomic_DNA"/>
</dbReference>
<evidence type="ECO:0000313" key="4">
    <source>
        <dbReference type="Proteomes" id="UP000289340"/>
    </source>
</evidence>
<evidence type="ECO:0000256" key="1">
    <source>
        <dbReference type="SAM" id="Phobius"/>
    </source>
</evidence>
<dbReference type="PANTHER" id="PTHR19328:SF13">
    <property type="entry name" value="HIPL1 PROTEIN"/>
    <property type="match status" value="1"/>
</dbReference>
<proteinExistence type="predicted"/>
<feature type="transmembrane region" description="Helical" evidence="1">
    <location>
        <begin position="297"/>
        <end position="318"/>
    </location>
</feature>
<sequence>AFRLQLVLGYNLELTKPVQSMLATDTVLHNKLFGPSDGYLYFMMGDGGGLGASEMSKLGLWDSYSISKDNPFSEDKNLHPEIGALGLRNPWRCSFDSQRSSYFFCADAGQDQFEEVDLITKGGNYGWRVYEGPYLSTLTESPGGNTSLNSINPIRPILGHNHSEVNTNEGSASSTGGYVNRSTTDPCMYGRYFYTDLYADEIWAGIEEPENSGNFTTSKMHYSCAHDSPIQCDSVPESSLPALGYIYSFGEDNNKDVYILASTGVYRVARPSHCSYTCSLAKKKATTTTPSHASCCWSYFSGYLFLHISSLLLLLIGFM</sequence>
<dbReference type="Pfam" id="PF07995">
    <property type="entry name" value="GSDH"/>
    <property type="match status" value="1"/>
</dbReference>
<accession>A0A445KJE3</accession>
<dbReference type="Gene3D" id="2.120.10.30">
    <property type="entry name" value="TolB, C-terminal domain"/>
    <property type="match status" value="1"/>
</dbReference>
<organism evidence="3 4">
    <name type="scientific">Glycine soja</name>
    <name type="common">Wild soybean</name>
    <dbReference type="NCBI Taxonomy" id="3848"/>
    <lineage>
        <taxon>Eukaryota</taxon>
        <taxon>Viridiplantae</taxon>
        <taxon>Streptophyta</taxon>
        <taxon>Embryophyta</taxon>
        <taxon>Tracheophyta</taxon>
        <taxon>Spermatophyta</taxon>
        <taxon>Magnoliopsida</taxon>
        <taxon>eudicotyledons</taxon>
        <taxon>Gunneridae</taxon>
        <taxon>Pentapetalae</taxon>
        <taxon>rosids</taxon>
        <taxon>fabids</taxon>
        <taxon>Fabales</taxon>
        <taxon>Fabaceae</taxon>
        <taxon>Papilionoideae</taxon>
        <taxon>50 kb inversion clade</taxon>
        <taxon>NPAAA clade</taxon>
        <taxon>indigoferoid/millettioid clade</taxon>
        <taxon>Phaseoleae</taxon>
        <taxon>Glycine</taxon>
        <taxon>Glycine subgen. Soja</taxon>
    </lineage>
</organism>
<evidence type="ECO:0000313" key="3">
    <source>
        <dbReference type="EMBL" id="RZC10747.1"/>
    </source>
</evidence>
<dbReference type="SUPFAM" id="SSF50952">
    <property type="entry name" value="Soluble quinoprotein glucose dehydrogenase"/>
    <property type="match status" value="1"/>
</dbReference>
<dbReference type="PANTHER" id="PTHR19328">
    <property type="entry name" value="HEDGEHOG-INTERACTING PROTEIN"/>
    <property type="match status" value="1"/>
</dbReference>
<keyword evidence="1" id="KW-1133">Transmembrane helix</keyword>
<keyword evidence="4" id="KW-1185">Reference proteome</keyword>
<dbReference type="AlphaFoldDB" id="A0A445KJE3"/>
<evidence type="ECO:0000259" key="2">
    <source>
        <dbReference type="Pfam" id="PF07995"/>
    </source>
</evidence>
<reference evidence="3 4" key="1">
    <citation type="submission" date="2018-09" db="EMBL/GenBank/DDBJ databases">
        <title>A high-quality reference genome of wild soybean provides a powerful tool to mine soybean genomes.</title>
        <authorList>
            <person name="Xie M."/>
            <person name="Chung C.Y.L."/>
            <person name="Li M.-W."/>
            <person name="Wong F.-L."/>
            <person name="Chan T.-F."/>
            <person name="Lam H.-M."/>
        </authorList>
    </citation>
    <scope>NUCLEOTIDE SEQUENCE [LARGE SCALE GENOMIC DNA]</scope>
    <source>
        <strain evidence="4">cv. W05</strain>
        <tissue evidence="3">Hypocotyl of etiolated seedlings</tissue>
    </source>
</reference>
<dbReference type="Proteomes" id="UP000289340">
    <property type="component" value="Chromosome 5"/>
</dbReference>
<feature type="non-terminal residue" evidence="3">
    <location>
        <position position="1"/>
    </location>
</feature>
<name>A0A445KJE3_GLYSO</name>
<dbReference type="InterPro" id="IPR011042">
    <property type="entry name" value="6-blade_b-propeller_TolB-like"/>
</dbReference>
<protein>
    <submittedName>
        <fullName evidence="3">HIPL1 protein</fullName>
    </submittedName>
</protein>